<dbReference type="PANTHER" id="PTHR33573">
    <property type="entry name" value="CASP-LIKE PROTEIN 4A4"/>
    <property type="match status" value="1"/>
</dbReference>
<dbReference type="Proteomes" id="UP000231279">
    <property type="component" value="Unassembled WGS sequence"/>
</dbReference>
<evidence type="ECO:0000259" key="9">
    <source>
        <dbReference type="Pfam" id="PF04535"/>
    </source>
</evidence>
<protein>
    <recommendedName>
        <fullName evidence="8">CASP-like protein</fullName>
    </recommendedName>
</protein>
<feature type="domain" description="Casparian strip membrane protein" evidence="9">
    <location>
        <begin position="2"/>
        <end position="90"/>
    </location>
</feature>
<feature type="transmembrane region" description="Helical" evidence="8">
    <location>
        <begin position="44"/>
        <end position="63"/>
    </location>
</feature>
<dbReference type="PANTHER" id="PTHR33573:SF40">
    <property type="entry name" value="CASP-LIKE PROTEIN 4D2"/>
    <property type="match status" value="1"/>
</dbReference>
<feature type="transmembrane region" description="Helical" evidence="8">
    <location>
        <begin position="6"/>
        <end position="23"/>
    </location>
</feature>
<gene>
    <name evidence="10" type="ORF">CDL12_15049</name>
</gene>
<dbReference type="InterPro" id="IPR006702">
    <property type="entry name" value="CASP_dom"/>
</dbReference>
<comment type="caution">
    <text evidence="8">Lacks conserved residue(s) required for the propagation of feature annotation.</text>
</comment>
<evidence type="ECO:0000256" key="2">
    <source>
        <dbReference type="ARBA" id="ARBA00007651"/>
    </source>
</evidence>
<comment type="subunit">
    <text evidence="3 8">Homodimer and heterodimers.</text>
</comment>
<evidence type="ECO:0000256" key="4">
    <source>
        <dbReference type="ARBA" id="ARBA00022475"/>
    </source>
</evidence>
<sequence>MLATGVIGMAYTLLQTAFTMFYVTTGNRFGGDGLAFLEFYGDKVFSYMLATGVGAGFGLTMYLKQNDDSVDSFLNKANSAATLLLIGFIFSAVSSFFSSLSLPKKAI</sequence>
<organism evidence="10 11">
    <name type="scientific">Handroanthus impetiginosus</name>
    <dbReference type="NCBI Taxonomy" id="429701"/>
    <lineage>
        <taxon>Eukaryota</taxon>
        <taxon>Viridiplantae</taxon>
        <taxon>Streptophyta</taxon>
        <taxon>Embryophyta</taxon>
        <taxon>Tracheophyta</taxon>
        <taxon>Spermatophyta</taxon>
        <taxon>Magnoliopsida</taxon>
        <taxon>eudicotyledons</taxon>
        <taxon>Gunneridae</taxon>
        <taxon>Pentapetalae</taxon>
        <taxon>asterids</taxon>
        <taxon>lamiids</taxon>
        <taxon>Lamiales</taxon>
        <taxon>Bignoniaceae</taxon>
        <taxon>Crescentiina</taxon>
        <taxon>Tabebuia alliance</taxon>
        <taxon>Handroanthus</taxon>
    </lineage>
</organism>
<keyword evidence="6 8" id="KW-1133">Transmembrane helix</keyword>
<evidence type="ECO:0000256" key="1">
    <source>
        <dbReference type="ARBA" id="ARBA00004651"/>
    </source>
</evidence>
<dbReference type="GO" id="GO:0005886">
    <property type="term" value="C:plasma membrane"/>
    <property type="evidence" value="ECO:0007669"/>
    <property type="project" value="UniProtKB-SubCell"/>
</dbReference>
<name>A0A2G9H4A6_9LAMI</name>
<dbReference type="EMBL" id="NKXS01002706">
    <property type="protein sequence ID" value="PIN12349.1"/>
    <property type="molecule type" value="Genomic_DNA"/>
</dbReference>
<proteinExistence type="inferred from homology"/>
<dbReference type="AlphaFoldDB" id="A0A2G9H4A6"/>
<keyword evidence="5 8" id="KW-0812">Transmembrane</keyword>
<evidence type="ECO:0000256" key="6">
    <source>
        <dbReference type="ARBA" id="ARBA00022989"/>
    </source>
</evidence>
<comment type="caution">
    <text evidence="10">The sequence shown here is derived from an EMBL/GenBank/DDBJ whole genome shotgun (WGS) entry which is preliminary data.</text>
</comment>
<evidence type="ECO:0000256" key="5">
    <source>
        <dbReference type="ARBA" id="ARBA00022692"/>
    </source>
</evidence>
<accession>A0A2G9H4A6</accession>
<dbReference type="OrthoDB" id="685197at2759"/>
<evidence type="ECO:0000313" key="10">
    <source>
        <dbReference type="EMBL" id="PIN12349.1"/>
    </source>
</evidence>
<comment type="similarity">
    <text evidence="2 8">Belongs to the Casparian strip membrane proteins (CASP) family.</text>
</comment>
<reference evidence="11" key="1">
    <citation type="journal article" date="2018" name="Gigascience">
        <title>Genome assembly of the Pink Ipe (Handroanthus impetiginosus, Bignoniaceae), a highly valued, ecologically keystone Neotropical timber forest tree.</title>
        <authorList>
            <person name="Silva-Junior O.B."/>
            <person name="Grattapaglia D."/>
            <person name="Novaes E."/>
            <person name="Collevatti R.G."/>
        </authorList>
    </citation>
    <scope>NUCLEOTIDE SEQUENCE [LARGE SCALE GENOMIC DNA]</scope>
    <source>
        <strain evidence="11">cv. UFG-1</strain>
    </source>
</reference>
<comment type="subcellular location">
    <subcellularLocation>
        <location evidence="1 8">Cell membrane</location>
        <topology evidence="1 8">Multi-pass membrane protein</topology>
    </subcellularLocation>
</comment>
<dbReference type="Pfam" id="PF04535">
    <property type="entry name" value="CASP_dom"/>
    <property type="match status" value="1"/>
</dbReference>
<evidence type="ECO:0000256" key="3">
    <source>
        <dbReference type="ARBA" id="ARBA00011489"/>
    </source>
</evidence>
<evidence type="ECO:0000313" key="11">
    <source>
        <dbReference type="Proteomes" id="UP000231279"/>
    </source>
</evidence>
<evidence type="ECO:0000256" key="8">
    <source>
        <dbReference type="RuleBase" id="RU361233"/>
    </source>
</evidence>
<feature type="transmembrane region" description="Helical" evidence="8">
    <location>
        <begin position="83"/>
        <end position="102"/>
    </location>
</feature>
<keyword evidence="4 8" id="KW-1003">Cell membrane</keyword>
<keyword evidence="7 8" id="KW-0472">Membrane</keyword>
<evidence type="ECO:0000256" key="7">
    <source>
        <dbReference type="ARBA" id="ARBA00023136"/>
    </source>
</evidence>
<keyword evidence="11" id="KW-1185">Reference proteome</keyword>